<dbReference type="NCBIfam" id="NF001664">
    <property type="entry name" value="PRK00431.1-6"/>
    <property type="match status" value="1"/>
</dbReference>
<dbReference type="AlphaFoldDB" id="W7YZM3"/>
<dbReference type="Gene3D" id="3.40.220.10">
    <property type="entry name" value="Leucine Aminopeptidase, subunit E, domain 1"/>
    <property type="match status" value="1"/>
</dbReference>
<dbReference type="SMART" id="SM00506">
    <property type="entry name" value="A1pp"/>
    <property type="match status" value="1"/>
</dbReference>
<dbReference type="PROSITE" id="PS51154">
    <property type="entry name" value="MACRO"/>
    <property type="match status" value="1"/>
</dbReference>
<name>W7YZM3_9BACL</name>
<evidence type="ECO:0000259" key="1">
    <source>
        <dbReference type="PROSITE" id="PS51154"/>
    </source>
</evidence>
<dbReference type="InterPro" id="IPR043472">
    <property type="entry name" value="Macro_dom-like"/>
</dbReference>
<proteinExistence type="predicted"/>
<dbReference type="EMBL" id="BAVZ01000004">
    <property type="protein sequence ID" value="GAF07839.1"/>
    <property type="molecule type" value="Genomic_DNA"/>
</dbReference>
<evidence type="ECO:0000313" key="3">
    <source>
        <dbReference type="Proteomes" id="UP000019364"/>
    </source>
</evidence>
<dbReference type="STRING" id="1236976.JCM16418_1870"/>
<reference evidence="2 3" key="1">
    <citation type="journal article" date="2014" name="Genome Announc.">
        <title>Draft Genome Sequence of Paenibacillus pini JCM 16418T, Isolated from the Rhizosphere of Pine Tree.</title>
        <authorList>
            <person name="Yuki M."/>
            <person name="Oshima K."/>
            <person name="Suda W."/>
            <person name="Oshida Y."/>
            <person name="Kitamura K."/>
            <person name="Iida Y."/>
            <person name="Hattori M."/>
            <person name="Ohkuma M."/>
        </authorList>
    </citation>
    <scope>NUCLEOTIDE SEQUENCE [LARGE SCALE GENOMIC DNA]</scope>
    <source>
        <strain evidence="2 3">JCM 16418</strain>
    </source>
</reference>
<dbReference type="PANTHER" id="PTHR11106">
    <property type="entry name" value="GANGLIOSIDE INDUCED DIFFERENTIATION ASSOCIATED PROTEIN 2-RELATED"/>
    <property type="match status" value="1"/>
</dbReference>
<keyword evidence="3" id="KW-1185">Reference proteome</keyword>
<evidence type="ECO:0000313" key="2">
    <source>
        <dbReference type="EMBL" id="GAF07839.1"/>
    </source>
</evidence>
<sequence length="210" mass="23158">MLTVDQDSDWTNSGDALVALDDDKTKGRTDMELLVGTTIIELIYGDITKTNVDCIVNAANTSLLGGGGVDGAIHRAGGIEILEECKEIRARQGGCSVGEAVITTAGKLNAKYVIHTVGPVWNKGINNEEDKLEKCYKNSLDIAVKHNVKSIAFPNISTGIYRFPKLKAAQIAFSSVQSFIEDEKFMDRIQFVCFDEENYQIYLKIFKEKL</sequence>
<organism evidence="2 3">
    <name type="scientific">Paenibacillus pini JCM 16418</name>
    <dbReference type="NCBI Taxonomy" id="1236976"/>
    <lineage>
        <taxon>Bacteria</taxon>
        <taxon>Bacillati</taxon>
        <taxon>Bacillota</taxon>
        <taxon>Bacilli</taxon>
        <taxon>Bacillales</taxon>
        <taxon>Paenibacillaceae</taxon>
        <taxon>Paenibacillus</taxon>
    </lineage>
</organism>
<accession>W7YZM3</accession>
<dbReference type="InterPro" id="IPR002589">
    <property type="entry name" value="Macro_dom"/>
</dbReference>
<dbReference type="PANTHER" id="PTHR11106:SF27">
    <property type="entry name" value="MACRO DOMAIN-CONTAINING PROTEIN"/>
    <property type="match status" value="1"/>
</dbReference>
<comment type="caution">
    <text evidence="2">The sequence shown here is derived from an EMBL/GenBank/DDBJ whole genome shotgun (WGS) entry which is preliminary data.</text>
</comment>
<dbReference type="eggNOG" id="COG2110">
    <property type="taxonomic scope" value="Bacteria"/>
</dbReference>
<dbReference type="CDD" id="cd02908">
    <property type="entry name" value="Macro_OAADPr_deacetylase"/>
    <property type="match status" value="1"/>
</dbReference>
<protein>
    <submittedName>
        <fullName evidence="2">ADP-ribose binding module</fullName>
    </submittedName>
</protein>
<dbReference type="Proteomes" id="UP000019364">
    <property type="component" value="Unassembled WGS sequence"/>
</dbReference>
<gene>
    <name evidence="2" type="ORF">JCM16418_1870</name>
</gene>
<feature type="domain" description="Macro" evidence="1">
    <location>
        <begin position="27"/>
        <end position="210"/>
    </location>
</feature>
<dbReference type="SUPFAM" id="SSF52949">
    <property type="entry name" value="Macro domain-like"/>
    <property type="match status" value="1"/>
</dbReference>
<dbReference type="Pfam" id="PF01661">
    <property type="entry name" value="Macro"/>
    <property type="match status" value="1"/>
</dbReference>